<feature type="compositionally biased region" description="Gly residues" evidence="1">
    <location>
        <begin position="58"/>
        <end position="80"/>
    </location>
</feature>
<feature type="region of interest" description="Disordered" evidence="1">
    <location>
        <begin position="1136"/>
        <end position="1171"/>
    </location>
</feature>
<feature type="compositionally biased region" description="Low complexity" evidence="1">
    <location>
        <begin position="965"/>
        <end position="977"/>
    </location>
</feature>
<feature type="region of interest" description="Disordered" evidence="1">
    <location>
        <begin position="956"/>
        <end position="1025"/>
    </location>
</feature>
<feature type="compositionally biased region" description="Gly residues" evidence="1">
    <location>
        <begin position="922"/>
        <end position="931"/>
    </location>
</feature>
<feature type="region of interest" description="Disordered" evidence="1">
    <location>
        <begin position="226"/>
        <end position="496"/>
    </location>
</feature>
<feature type="region of interest" description="Disordered" evidence="1">
    <location>
        <begin position="760"/>
        <end position="858"/>
    </location>
</feature>
<feature type="compositionally biased region" description="Low complexity" evidence="1">
    <location>
        <begin position="316"/>
        <end position="328"/>
    </location>
</feature>
<gene>
    <name evidence="2" type="ORF">FNF29_01857</name>
</gene>
<feature type="region of interest" description="Disordered" evidence="1">
    <location>
        <begin position="161"/>
        <end position="202"/>
    </location>
</feature>
<reference evidence="2 3" key="1">
    <citation type="submission" date="2019-07" db="EMBL/GenBank/DDBJ databases">
        <title>Genomes of Cafeteria roenbergensis.</title>
        <authorList>
            <person name="Fischer M.G."/>
            <person name="Hackl T."/>
            <person name="Roman M."/>
        </authorList>
    </citation>
    <scope>NUCLEOTIDE SEQUENCE [LARGE SCALE GENOMIC DNA]</scope>
    <source>
        <strain evidence="2 3">BVI</strain>
    </source>
</reference>
<dbReference type="EMBL" id="VLTN01000007">
    <property type="protein sequence ID" value="KAA0155484.1"/>
    <property type="molecule type" value="Genomic_DNA"/>
</dbReference>
<evidence type="ECO:0000313" key="3">
    <source>
        <dbReference type="Proteomes" id="UP000323011"/>
    </source>
</evidence>
<protein>
    <submittedName>
        <fullName evidence="2">Uncharacterized protein</fullName>
    </submittedName>
</protein>
<evidence type="ECO:0000256" key="1">
    <source>
        <dbReference type="SAM" id="MobiDB-lite"/>
    </source>
</evidence>
<feature type="compositionally biased region" description="Basic residues" evidence="1">
    <location>
        <begin position="802"/>
        <end position="814"/>
    </location>
</feature>
<feature type="compositionally biased region" description="Low complexity" evidence="1">
    <location>
        <begin position="932"/>
        <end position="941"/>
    </location>
</feature>
<feature type="compositionally biased region" description="Low complexity" evidence="1">
    <location>
        <begin position="438"/>
        <end position="458"/>
    </location>
</feature>
<proteinExistence type="predicted"/>
<feature type="region of interest" description="Disordered" evidence="1">
    <location>
        <begin position="916"/>
        <end position="942"/>
    </location>
</feature>
<feature type="compositionally biased region" description="Gly residues" evidence="1">
    <location>
        <begin position="97"/>
        <end position="106"/>
    </location>
</feature>
<feature type="compositionally biased region" description="Gly residues" evidence="1">
    <location>
        <begin position="335"/>
        <end position="351"/>
    </location>
</feature>
<feature type="region of interest" description="Disordered" evidence="1">
    <location>
        <begin position="19"/>
        <end position="116"/>
    </location>
</feature>
<feature type="compositionally biased region" description="Low complexity" evidence="1">
    <location>
        <begin position="774"/>
        <end position="785"/>
    </location>
</feature>
<feature type="compositionally biased region" description="Polar residues" evidence="1">
    <location>
        <begin position="162"/>
        <end position="184"/>
    </location>
</feature>
<accession>A0A5A8CSW5</accession>
<feature type="compositionally biased region" description="Basic and acidic residues" evidence="1">
    <location>
        <begin position="30"/>
        <end position="52"/>
    </location>
</feature>
<dbReference type="Proteomes" id="UP000323011">
    <property type="component" value="Unassembled WGS sequence"/>
</dbReference>
<dbReference type="AlphaFoldDB" id="A0A5A8CSW5"/>
<feature type="compositionally biased region" description="Acidic residues" evidence="1">
    <location>
        <begin position="272"/>
        <end position="291"/>
    </location>
</feature>
<feature type="compositionally biased region" description="Low complexity" evidence="1">
    <location>
        <begin position="1151"/>
        <end position="1171"/>
    </location>
</feature>
<feature type="compositionally biased region" description="Low complexity" evidence="1">
    <location>
        <begin position="476"/>
        <end position="491"/>
    </location>
</feature>
<comment type="caution">
    <text evidence="2">The sequence shown here is derived from an EMBL/GenBank/DDBJ whole genome shotgun (WGS) entry which is preliminary data.</text>
</comment>
<organism evidence="2 3">
    <name type="scientific">Cafeteria roenbergensis</name>
    <name type="common">Marine flagellate</name>
    <dbReference type="NCBI Taxonomy" id="33653"/>
    <lineage>
        <taxon>Eukaryota</taxon>
        <taxon>Sar</taxon>
        <taxon>Stramenopiles</taxon>
        <taxon>Bigyra</taxon>
        <taxon>Opalozoa</taxon>
        <taxon>Bicosoecida</taxon>
        <taxon>Cafeteriaceae</taxon>
        <taxon>Cafeteria</taxon>
    </lineage>
</organism>
<evidence type="ECO:0000313" key="2">
    <source>
        <dbReference type="EMBL" id="KAA0155484.1"/>
    </source>
</evidence>
<feature type="compositionally biased region" description="Low complexity" evidence="1">
    <location>
        <begin position="368"/>
        <end position="378"/>
    </location>
</feature>
<sequence>MLGGVYVPVGAMDATLVFDDDDVGGGGGEGRGRSAEDGRIGPRFHHGDDAGAGRRAGYDGGGFDGGVRGLGGHGSGGSDAGRGWSSQSAAESPRNWSGGGGAGLGGPAADAGGWRGRRTSVSSVASFVVGAGDLGAESGSQSGDYYGDGGGLAPQRIGRSVASASNDGGSTLSLTRRSTGNADGTDQHPRAGDSESASALRDVSVKDPRAALLWGATWAERWAGSAQRAKRQLSKHGLWPVGSGPAWTGTTTSRSAAAQIGRGRGMSTVAEGFDEDEEEDDEEEEEDDEDGAAAGGRRHGGADTVSGLGPSIGSRADAAMQPPGAAAGEQRPAGQWGGGGGGGGASAGGGSHGDHGWAASADDDDAADAAAAAEAVAAVRSRVKDEARRLGVIADGDDDDDDDDDEEEEEAAAGGALGRDETESDASDAGSDQRRGARSGASRRPSARARSSTAPAEADMSLPDAGPGSRRRPRGNRSVAFSDAADDVAASRTRGSSFDTALDDAAAGRGAEGKQLRKEARVARHAVEASEAAALAAAIPDPAYTLGPGGAAGVLFEPGGCTEATLVPGSGTVAFRRAVALRMPRNPVLLREASVVIQLFFQPARAATSTDPAERFVCVAGAVVRALDLLPPLDAGDVAHSEPRRTAAAVLSSNARGLSGSLVLQARRAPRTPLLRHALLVRGTNLFASFAMPVVADGAGARRPSQRVLVFREEVCETATSMQVPAQLMRARAARLAQLHSRLWIAFRVVLRRVRCPLPPEDIVGQLRPDGDADAAAADGEMAGPGREGSSSSLHADDEHGRHRHHHGRSHSNSHGHSGGNGSHQPSTPGTDADSGRAGSGGQTSPTAEDTGGGADRLLRSSGAAHLSRPPPASEEEAVERLLASLHNERVDAIRALLGAADDVLGVGLGLPTGQKGSAPGAAGGLGGGAGAAHAGLSGSGEKNRHLRNAAYAAATRRPVGPQSPAGHGPPIGGAPALSTNFSGGFGADAEPDDEDEAEAGPAGAFGEHADAGHRAAAPQSGGDSEGGALGEALFLARALFRLRRLHAGASFMAALYTRQFFHATRHDARAVARGWDSLAGLDEVKARSLPKLGLRRARDFYKPSSAKASRRLWGAPTNLHVQLLTVEERQAGAAGGVPMAGRLASGSGSGSRRPGSSSDSSSSGSSSSGV</sequence>
<feature type="compositionally biased region" description="Acidic residues" evidence="1">
    <location>
        <begin position="990"/>
        <end position="999"/>
    </location>
</feature>
<keyword evidence="3" id="KW-1185">Reference proteome</keyword>
<feature type="compositionally biased region" description="Acidic residues" evidence="1">
    <location>
        <begin position="395"/>
        <end position="411"/>
    </location>
</feature>
<name>A0A5A8CSW5_CAFRO</name>